<name>A0A8J3CUN4_9PROT</name>
<dbReference type="EMBL" id="BMZH01000020">
    <property type="protein sequence ID" value="GHB04396.1"/>
    <property type="molecule type" value="Genomic_DNA"/>
</dbReference>
<evidence type="ECO:0000313" key="13">
    <source>
        <dbReference type="Proteomes" id="UP000634004"/>
    </source>
</evidence>
<dbReference type="AlphaFoldDB" id="A0A8J3CUN4"/>
<keyword evidence="8 12" id="KW-0675">Receptor</keyword>
<evidence type="ECO:0000256" key="1">
    <source>
        <dbReference type="ARBA" id="ARBA00004571"/>
    </source>
</evidence>
<dbReference type="Gene3D" id="2.40.170.20">
    <property type="entry name" value="TonB-dependent receptor, beta-barrel domain"/>
    <property type="match status" value="1"/>
</dbReference>
<feature type="domain" description="TonB-dependent receptor-like beta-barrel" evidence="11">
    <location>
        <begin position="215"/>
        <end position="601"/>
    </location>
</feature>
<reference evidence="12" key="1">
    <citation type="journal article" date="2014" name="Int. J. Syst. Evol. Microbiol.">
        <title>Complete genome sequence of Corynebacterium casei LMG S-19264T (=DSM 44701T), isolated from a smear-ripened cheese.</title>
        <authorList>
            <consortium name="US DOE Joint Genome Institute (JGI-PGF)"/>
            <person name="Walter F."/>
            <person name="Albersmeier A."/>
            <person name="Kalinowski J."/>
            <person name="Ruckert C."/>
        </authorList>
    </citation>
    <scope>NUCLEOTIDE SEQUENCE</scope>
    <source>
        <strain evidence="12">KCTC 32513</strain>
    </source>
</reference>
<evidence type="ECO:0000256" key="5">
    <source>
        <dbReference type="ARBA" id="ARBA00022729"/>
    </source>
</evidence>
<dbReference type="InterPro" id="IPR000531">
    <property type="entry name" value="Beta-barrel_TonB"/>
</dbReference>
<reference evidence="12" key="2">
    <citation type="submission" date="2020-09" db="EMBL/GenBank/DDBJ databases">
        <authorList>
            <person name="Sun Q."/>
            <person name="Kim S."/>
        </authorList>
    </citation>
    <scope>NUCLEOTIDE SEQUENCE</scope>
    <source>
        <strain evidence="12">KCTC 32513</strain>
    </source>
</reference>
<keyword evidence="6" id="KW-0798">TonB box</keyword>
<evidence type="ECO:0000256" key="9">
    <source>
        <dbReference type="ARBA" id="ARBA00023237"/>
    </source>
</evidence>
<keyword evidence="7" id="KW-0472">Membrane</keyword>
<keyword evidence="2" id="KW-0813">Transport</keyword>
<evidence type="ECO:0000256" key="6">
    <source>
        <dbReference type="ARBA" id="ARBA00023077"/>
    </source>
</evidence>
<organism evidence="12 13">
    <name type="scientific">Algimonas arctica</name>
    <dbReference type="NCBI Taxonomy" id="1479486"/>
    <lineage>
        <taxon>Bacteria</taxon>
        <taxon>Pseudomonadati</taxon>
        <taxon>Pseudomonadota</taxon>
        <taxon>Alphaproteobacteria</taxon>
        <taxon>Maricaulales</taxon>
        <taxon>Robiginitomaculaceae</taxon>
        <taxon>Algimonas</taxon>
    </lineage>
</organism>
<dbReference type="Proteomes" id="UP000634004">
    <property type="component" value="Unassembled WGS sequence"/>
</dbReference>
<evidence type="ECO:0000256" key="7">
    <source>
        <dbReference type="ARBA" id="ARBA00023136"/>
    </source>
</evidence>
<proteinExistence type="predicted"/>
<dbReference type="InterPro" id="IPR036942">
    <property type="entry name" value="Beta-barrel_TonB_sf"/>
</dbReference>
<evidence type="ECO:0000256" key="2">
    <source>
        <dbReference type="ARBA" id="ARBA00022448"/>
    </source>
</evidence>
<dbReference type="SUPFAM" id="SSF56935">
    <property type="entry name" value="Porins"/>
    <property type="match status" value="1"/>
</dbReference>
<comment type="subcellular location">
    <subcellularLocation>
        <location evidence="1">Cell outer membrane</location>
        <topology evidence="1">Multi-pass membrane protein</topology>
    </subcellularLocation>
</comment>
<feature type="chain" id="PRO_5035281240" evidence="10">
    <location>
        <begin position="28"/>
        <end position="695"/>
    </location>
</feature>
<dbReference type="GO" id="GO:0015344">
    <property type="term" value="F:siderophore uptake transmembrane transporter activity"/>
    <property type="evidence" value="ECO:0007669"/>
    <property type="project" value="TreeGrafter"/>
</dbReference>
<keyword evidence="9" id="KW-0998">Cell outer membrane</keyword>
<dbReference type="GO" id="GO:0044718">
    <property type="term" value="P:siderophore transmembrane transport"/>
    <property type="evidence" value="ECO:0007669"/>
    <property type="project" value="TreeGrafter"/>
</dbReference>
<dbReference type="InterPro" id="IPR037066">
    <property type="entry name" value="Plug_dom_sf"/>
</dbReference>
<keyword evidence="4" id="KW-0812">Transmembrane</keyword>
<keyword evidence="13" id="KW-1185">Reference proteome</keyword>
<protein>
    <submittedName>
        <fullName evidence="12">TonB-dependent receptor</fullName>
    </submittedName>
</protein>
<dbReference type="PANTHER" id="PTHR30069">
    <property type="entry name" value="TONB-DEPENDENT OUTER MEMBRANE RECEPTOR"/>
    <property type="match status" value="1"/>
</dbReference>
<evidence type="ECO:0000256" key="3">
    <source>
        <dbReference type="ARBA" id="ARBA00022452"/>
    </source>
</evidence>
<sequence length="695" mass="76963">MTGHDLIRRPSAIVAIAWVCFSGPALAQQPVTENDTHAKTLEIYSPAFFSQFNPNTALDMVDRIPGFSLRSSDTERGFGEAGTNVLINGRRPSTKAQNSDDILSRISAKTVVRIELLDGASLDIPGLSGQVVNIVARAVDLSGNWRYAARFEDGTEPQLLEGEINLSGTRGDIGFTVGLELGQFTLTEDSVETYFDASRTVIEDRTEDVFLRNAAPGANLALTWTPTTGRFANHVANLNASFELDNNNSGVREVFTAIDPNRTSGESFAQAGEDEVEFEISGDYAVPFNLGSFDGTLKLIGLNTISDSESETIFVLAPAGQPAVRTAFAEDIKQGETIARAEYGFKSNDRHDVQLSAEYAFNFLESETRFESNFVSPVYDTVRVEENRFNARMTDSWQIKPDLSLQASIGAEYSSLQVVTPRSAARDFLRPKGFAAMSYKVSNRYSVRANIERSVGQLDFSTFVSDRNLADSLMTAGNAQIKPSQSWDLSVEFERTDDKLLSGRIRPYLELIEDPIDRVLIGNTAEGPGNLDSAVRYGIDAHATLLFDTLGLPGLRLEMDVGIGDSNIDDPLSGVSRQVNFNEEYRYSLFARYDIPSSDWALTSQIDNDESSPFFRLDEVRIVDVRKPFLSAGIIHKNFFGMRLSITGTNLLDNTVIQSRDRYLGADRRMGDLTRTEQFERQRGRRLSFVLSDTF</sequence>
<evidence type="ECO:0000259" key="11">
    <source>
        <dbReference type="Pfam" id="PF00593"/>
    </source>
</evidence>
<comment type="caution">
    <text evidence="12">The sequence shown here is derived from an EMBL/GenBank/DDBJ whole genome shotgun (WGS) entry which is preliminary data.</text>
</comment>
<keyword evidence="3" id="KW-1134">Transmembrane beta strand</keyword>
<evidence type="ECO:0000256" key="10">
    <source>
        <dbReference type="SAM" id="SignalP"/>
    </source>
</evidence>
<evidence type="ECO:0000256" key="4">
    <source>
        <dbReference type="ARBA" id="ARBA00022692"/>
    </source>
</evidence>
<evidence type="ECO:0000256" key="8">
    <source>
        <dbReference type="ARBA" id="ARBA00023170"/>
    </source>
</evidence>
<dbReference type="GO" id="GO:0009279">
    <property type="term" value="C:cell outer membrane"/>
    <property type="evidence" value="ECO:0007669"/>
    <property type="project" value="UniProtKB-SubCell"/>
</dbReference>
<accession>A0A8J3CUN4</accession>
<dbReference type="Gene3D" id="2.170.130.10">
    <property type="entry name" value="TonB-dependent receptor, plug domain"/>
    <property type="match status" value="1"/>
</dbReference>
<dbReference type="PANTHER" id="PTHR30069:SF29">
    <property type="entry name" value="HEMOGLOBIN AND HEMOGLOBIN-HAPTOGLOBIN-BINDING PROTEIN 1-RELATED"/>
    <property type="match status" value="1"/>
</dbReference>
<dbReference type="InterPro" id="IPR039426">
    <property type="entry name" value="TonB-dep_rcpt-like"/>
</dbReference>
<dbReference type="Pfam" id="PF00593">
    <property type="entry name" value="TonB_dep_Rec_b-barrel"/>
    <property type="match status" value="1"/>
</dbReference>
<gene>
    <name evidence="12" type="ORF">GCM10009069_28710</name>
</gene>
<feature type="signal peptide" evidence="10">
    <location>
        <begin position="1"/>
        <end position="27"/>
    </location>
</feature>
<evidence type="ECO:0000313" key="12">
    <source>
        <dbReference type="EMBL" id="GHB04396.1"/>
    </source>
</evidence>
<keyword evidence="5 10" id="KW-0732">Signal</keyword>